<sequence length="68" mass="7187">MGLLLGCVLADKYEGKASEITAAALKHGLMVLVAGANVVRFAPSLLLNDEDMAEGLKRFEAALAEWLA</sequence>
<protein>
    <submittedName>
        <fullName evidence="1">Uncharacterized protein</fullName>
    </submittedName>
</protein>
<dbReference type="InterPro" id="IPR015424">
    <property type="entry name" value="PyrdxlP-dep_Trfase"/>
</dbReference>
<dbReference type="Pfam" id="PF00202">
    <property type="entry name" value="Aminotran_3"/>
    <property type="match status" value="1"/>
</dbReference>
<dbReference type="EMBL" id="ACEO02000008">
    <property type="protein sequence ID" value="EFC51778.1"/>
    <property type="molecule type" value="Genomic_DNA"/>
</dbReference>
<dbReference type="SUPFAM" id="SSF53383">
    <property type="entry name" value="PLP-dependent transferases"/>
    <property type="match status" value="1"/>
</dbReference>
<dbReference type="Gene3D" id="3.90.1150.10">
    <property type="entry name" value="Aspartate Aminotransferase, domain 1"/>
    <property type="match status" value="1"/>
</dbReference>
<organism evidence="1 2">
    <name type="scientific">Neisseria subflava NJ9703</name>
    <dbReference type="NCBI Taxonomy" id="546268"/>
    <lineage>
        <taxon>Bacteria</taxon>
        <taxon>Pseudomonadati</taxon>
        <taxon>Pseudomonadota</taxon>
        <taxon>Betaproteobacteria</taxon>
        <taxon>Neisseriales</taxon>
        <taxon>Neisseriaceae</taxon>
        <taxon>Neisseria</taxon>
    </lineage>
</organism>
<dbReference type="GO" id="GO:0008483">
    <property type="term" value="F:transaminase activity"/>
    <property type="evidence" value="ECO:0007669"/>
    <property type="project" value="InterPro"/>
</dbReference>
<accession>A0A9W5IQB3</accession>
<proteinExistence type="predicted"/>
<dbReference type="GO" id="GO:0030170">
    <property type="term" value="F:pyridoxal phosphate binding"/>
    <property type="evidence" value="ECO:0007669"/>
    <property type="project" value="InterPro"/>
</dbReference>
<dbReference type="AlphaFoldDB" id="A0A9W5IQB3"/>
<gene>
    <name evidence="1" type="ORF">NEISUBOT_04769</name>
</gene>
<comment type="caution">
    <text evidence="1">The sequence shown here is derived from an EMBL/GenBank/DDBJ whole genome shotgun (WGS) entry which is preliminary data.</text>
</comment>
<dbReference type="Proteomes" id="UP000004621">
    <property type="component" value="Unassembled WGS sequence"/>
</dbReference>
<reference evidence="1 2" key="1">
    <citation type="submission" date="2010-01" db="EMBL/GenBank/DDBJ databases">
        <authorList>
            <person name="Weinstock G."/>
            <person name="Sodergren E."/>
            <person name="Clifton S."/>
            <person name="Fulton L."/>
            <person name="Fulton B."/>
            <person name="Courtney L."/>
            <person name="Fronick C."/>
            <person name="Harrison M."/>
            <person name="Strong C."/>
            <person name="Farmer C."/>
            <person name="Delahaunty K."/>
            <person name="Markovic C."/>
            <person name="Hall O."/>
            <person name="Minx P."/>
            <person name="Tomlinson C."/>
            <person name="Mitreva M."/>
            <person name="Nelson J."/>
            <person name="Hou S."/>
            <person name="Wollam A."/>
            <person name="Pepin K.H."/>
            <person name="Johnson M."/>
            <person name="Bhonagiri V."/>
            <person name="Nash W.E."/>
            <person name="Warren W."/>
            <person name="Chinwalla A."/>
            <person name="Mardis E.R."/>
            <person name="Wilson R.K."/>
        </authorList>
    </citation>
    <scope>NUCLEOTIDE SEQUENCE [LARGE SCALE GENOMIC DNA]</scope>
    <source>
        <strain evidence="1 2">NJ9703</strain>
    </source>
</reference>
<evidence type="ECO:0000313" key="1">
    <source>
        <dbReference type="EMBL" id="EFC51778.1"/>
    </source>
</evidence>
<name>A0A9W5IQB3_NEISU</name>
<evidence type="ECO:0000313" key="2">
    <source>
        <dbReference type="Proteomes" id="UP000004621"/>
    </source>
</evidence>
<dbReference type="InterPro" id="IPR015422">
    <property type="entry name" value="PyrdxlP-dep_Trfase_small"/>
</dbReference>
<dbReference type="InterPro" id="IPR005814">
    <property type="entry name" value="Aminotrans_3"/>
</dbReference>